<dbReference type="OrthoDB" id="5455089at2"/>
<sequence length="313" mass="33524">MSSAPSDPEDRSKGGCDANQSALPSWFLDAALSDTPFAEAFDAVGDSRRALLKTAIARLTTVYGASAIAFSSESQGYSNGFTLSRHVRPAHCAFIVIDEHFASPSALLAALMPALLAGVPDVAVVRIAGKKAKQWPDSLLCAMELAGQELAVDVTMESFHTLLADMSGSGVTCRLVLLGRRSQKLIAALAAQCNHDMEFRFLSEPSSLAAWFDHSFDYEAAAWAHPNAVRTCWVTDDDVEAPGWDCVHGSWDEFVVQRNDAWLVPVDHLAGLHGAVDVILGPGEEGSWLYPELNLGYFLHHVVALGPEGVGGC</sequence>
<evidence type="ECO:0000313" key="2">
    <source>
        <dbReference type="Proteomes" id="UP000434052"/>
    </source>
</evidence>
<name>A0A6P1ZJY1_9BACT</name>
<reference evidence="1 2" key="1">
    <citation type="submission" date="2018-06" db="EMBL/GenBank/DDBJ databases">
        <title>Complete genome of Desulfovibrio marinus P48SEP.</title>
        <authorList>
            <person name="Crispim J.S."/>
            <person name="Vidigal P.M.P."/>
            <person name="Silva L.C.F."/>
            <person name="Araujo L.C."/>
            <person name="Laguardia C.N."/>
            <person name="Dias R.S."/>
            <person name="Sousa M.P."/>
            <person name="Paula S.O."/>
            <person name="Silva C."/>
        </authorList>
    </citation>
    <scope>NUCLEOTIDE SEQUENCE [LARGE SCALE GENOMIC DNA]</scope>
    <source>
        <strain evidence="1 2">P48SEP</strain>
    </source>
</reference>
<dbReference type="AlphaFoldDB" id="A0A6P1ZJY1"/>
<gene>
    <name evidence="1" type="ORF">DQK91_06845</name>
</gene>
<protein>
    <submittedName>
        <fullName evidence="1">Uncharacterized protein</fullName>
    </submittedName>
</protein>
<comment type="caution">
    <text evidence="1">The sequence shown here is derived from an EMBL/GenBank/DDBJ whole genome shotgun (WGS) entry which is preliminary data.</text>
</comment>
<dbReference type="RefSeq" id="WP_144234665.1">
    <property type="nucleotide sequence ID" value="NZ_QMIF01000003.1"/>
</dbReference>
<accession>A0A6P1ZJY1</accession>
<proteinExistence type="predicted"/>
<dbReference type="EMBL" id="QMIF01000003">
    <property type="protein sequence ID" value="TVM35110.1"/>
    <property type="molecule type" value="Genomic_DNA"/>
</dbReference>
<evidence type="ECO:0000313" key="1">
    <source>
        <dbReference type="EMBL" id="TVM35110.1"/>
    </source>
</evidence>
<dbReference type="Gene3D" id="3.40.50.1980">
    <property type="entry name" value="Nitrogenase molybdenum iron protein domain"/>
    <property type="match status" value="1"/>
</dbReference>
<dbReference type="Proteomes" id="UP000434052">
    <property type="component" value="Unassembled WGS sequence"/>
</dbReference>
<organism evidence="1 2">
    <name type="scientific">Oceanidesulfovibrio marinus</name>
    <dbReference type="NCBI Taxonomy" id="370038"/>
    <lineage>
        <taxon>Bacteria</taxon>
        <taxon>Pseudomonadati</taxon>
        <taxon>Thermodesulfobacteriota</taxon>
        <taxon>Desulfovibrionia</taxon>
        <taxon>Desulfovibrionales</taxon>
        <taxon>Desulfovibrionaceae</taxon>
        <taxon>Oceanidesulfovibrio</taxon>
    </lineage>
</organism>